<sequence length="314" mass="34976">MQEMTMVINQDIGHLPPTPALEKVIISAEQLVEARLKLAMQLQQSLDPLHLLASFYRGLQTLIAVDGIKLELYNGHPDNTWLQGRHCLHSCSYRLNTGNELIGEIIFFRSKRFADAELDLLETFLCLLVFPLNNAVQYQKAVRMTLIDPLTGLGNRLALDHSLSRDLRLAQRYETPLSILMIDIDHFKSINDRFGHRCGDEVLTAVAHCLQQASRSSDACYRFGGEEFTVLLPATNVEGALIIAERIRLMIAGLRIVRKEGVVAPTISIGIASGDNSDGDNENELLDRADKALYLAKEGGRNRIQVADAASMNR</sequence>
<dbReference type="InterPro" id="IPR029787">
    <property type="entry name" value="Nucleotide_cyclase"/>
</dbReference>
<dbReference type="InterPro" id="IPR000160">
    <property type="entry name" value="GGDEF_dom"/>
</dbReference>
<reference evidence="5" key="1">
    <citation type="submission" date="2018-07" db="EMBL/GenBank/DDBJ databases">
        <title>Genome assembly of strain Ka43.</title>
        <authorList>
            <person name="Kukolya J."/>
            <person name="Nagy I."/>
            <person name="Horvath B."/>
            <person name="Toth A."/>
        </authorList>
    </citation>
    <scope>NUCLEOTIDE SEQUENCE</scope>
    <source>
        <strain evidence="5">KB43</strain>
    </source>
</reference>
<comment type="catalytic activity">
    <reaction evidence="3">
        <text>2 GTP = 3',3'-c-di-GMP + 2 diphosphate</text>
        <dbReference type="Rhea" id="RHEA:24898"/>
        <dbReference type="ChEBI" id="CHEBI:33019"/>
        <dbReference type="ChEBI" id="CHEBI:37565"/>
        <dbReference type="ChEBI" id="CHEBI:58805"/>
        <dbReference type="EC" id="2.7.7.65"/>
    </reaction>
</comment>
<dbReference type="SMART" id="SM00267">
    <property type="entry name" value="GGDEF"/>
    <property type="match status" value="1"/>
</dbReference>
<dbReference type="EMBL" id="PRDL01000001">
    <property type="protein sequence ID" value="MBE8717594.1"/>
    <property type="molecule type" value="Genomic_DNA"/>
</dbReference>
<evidence type="ECO:0000313" key="5">
    <source>
        <dbReference type="EMBL" id="MBE8717594.1"/>
    </source>
</evidence>
<dbReference type="RefSeq" id="WP_193909522.1">
    <property type="nucleotide sequence ID" value="NZ_PRDL01000001.1"/>
</dbReference>
<dbReference type="EC" id="2.7.7.65" evidence="2"/>
<dbReference type="GO" id="GO:0005886">
    <property type="term" value="C:plasma membrane"/>
    <property type="evidence" value="ECO:0007669"/>
    <property type="project" value="TreeGrafter"/>
</dbReference>
<dbReference type="Pfam" id="PF00990">
    <property type="entry name" value="GGDEF"/>
    <property type="match status" value="1"/>
</dbReference>
<evidence type="ECO:0000256" key="1">
    <source>
        <dbReference type="ARBA" id="ARBA00001946"/>
    </source>
</evidence>
<keyword evidence="6" id="KW-1185">Reference proteome</keyword>
<dbReference type="AlphaFoldDB" id="A0A928V6S7"/>
<dbReference type="PANTHER" id="PTHR45138">
    <property type="entry name" value="REGULATORY COMPONENTS OF SENSORY TRANSDUCTION SYSTEM"/>
    <property type="match status" value="1"/>
</dbReference>
<organism evidence="5 6">
    <name type="scientific">Cellvibrio polysaccharolyticus</name>
    <dbReference type="NCBI Taxonomy" id="2082724"/>
    <lineage>
        <taxon>Bacteria</taxon>
        <taxon>Pseudomonadati</taxon>
        <taxon>Pseudomonadota</taxon>
        <taxon>Gammaproteobacteria</taxon>
        <taxon>Cellvibrionales</taxon>
        <taxon>Cellvibrionaceae</taxon>
        <taxon>Cellvibrio</taxon>
    </lineage>
</organism>
<dbReference type="GO" id="GO:0043709">
    <property type="term" value="P:cell adhesion involved in single-species biofilm formation"/>
    <property type="evidence" value="ECO:0007669"/>
    <property type="project" value="TreeGrafter"/>
</dbReference>
<dbReference type="NCBIfam" id="TIGR00254">
    <property type="entry name" value="GGDEF"/>
    <property type="match status" value="1"/>
</dbReference>
<dbReference type="Gene3D" id="3.30.70.270">
    <property type="match status" value="1"/>
</dbReference>
<dbReference type="GO" id="GO:1902201">
    <property type="term" value="P:negative regulation of bacterial-type flagellum-dependent cell motility"/>
    <property type="evidence" value="ECO:0007669"/>
    <property type="project" value="TreeGrafter"/>
</dbReference>
<dbReference type="PROSITE" id="PS50887">
    <property type="entry name" value="GGDEF"/>
    <property type="match status" value="1"/>
</dbReference>
<evidence type="ECO:0000259" key="4">
    <source>
        <dbReference type="PROSITE" id="PS50887"/>
    </source>
</evidence>
<protein>
    <recommendedName>
        <fullName evidence="2">diguanylate cyclase</fullName>
        <ecNumber evidence="2">2.7.7.65</ecNumber>
    </recommendedName>
</protein>
<gene>
    <name evidence="5" type="ORF">C4F51_10385</name>
</gene>
<comment type="cofactor">
    <cofactor evidence="1">
        <name>Mg(2+)</name>
        <dbReference type="ChEBI" id="CHEBI:18420"/>
    </cofactor>
</comment>
<dbReference type="CDD" id="cd01949">
    <property type="entry name" value="GGDEF"/>
    <property type="match status" value="1"/>
</dbReference>
<feature type="domain" description="GGDEF" evidence="4">
    <location>
        <begin position="175"/>
        <end position="309"/>
    </location>
</feature>
<dbReference type="SUPFAM" id="SSF55073">
    <property type="entry name" value="Nucleotide cyclase"/>
    <property type="match status" value="1"/>
</dbReference>
<evidence type="ECO:0000313" key="6">
    <source>
        <dbReference type="Proteomes" id="UP000652567"/>
    </source>
</evidence>
<accession>A0A928V6S7</accession>
<proteinExistence type="predicted"/>
<dbReference type="PANTHER" id="PTHR45138:SF9">
    <property type="entry name" value="DIGUANYLATE CYCLASE DGCM-RELATED"/>
    <property type="match status" value="1"/>
</dbReference>
<dbReference type="FunFam" id="3.30.70.270:FF:000001">
    <property type="entry name" value="Diguanylate cyclase domain protein"/>
    <property type="match status" value="1"/>
</dbReference>
<name>A0A928V6S7_9GAMM</name>
<evidence type="ECO:0000256" key="3">
    <source>
        <dbReference type="ARBA" id="ARBA00034247"/>
    </source>
</evidence>
<dbReference type="InterPro" id="IPR050469">
    <property type="entry name" value="Diguanylate_Cyclase"/>
</dbReference>
<dbReference type="InterPro" id="IPR043128">
    <property type="entry name" value="Rev_trsase/Diguanyl_cyclase"/>
</dbReference>
<evidence type="ECO:0000256" key="2">
    <source>
        <dbReference type="ARBA" id="ARBA00012528"/>
    </source>
</evidence>
<comment type="caution">
    <text evidence="5">The sequence shown here is derived from an EMBL/GenBank/DDBJ whole genome shotgun (WGS) entry which is preliminary data.</text>
</comment>
<dbReference type="GO" id="GO:0052621">
    <property type="term" value="F:diguanylate cyclase activity"/>
    <property type="evidence" value="ECO:0007669"/>
    <property type="project" value="UniProtKB-EC"/>
</dbReference>
<dbReference type="Proteomes" id="UP000652567">
    <property type="component" value="Unassembled WGS sequence"/>
</dbReference>